<evidence type="ECO:0000313" key="1">
    <source>
        <dbReference type="EMBL" id="MBW0473431.1"/>
    </source>
</evidence>
<dbReference type="EMBL" id="AVOT02003408">
    <property type="protein sequence ID" value="MBW0473431.1"/>
    <property type="molecule type" value="Genomic_DNA"/>
</dbReference>
<dbReference type="AlphaFoldDB" id="A0A9Q3BVV7"/>
<accession>A0A9Q3BVV7</accession>
<dbReference type="OrthoDB" id="6776860at2759"/>
<comment type="caution">
    <text evidence="1">The sequence shown here is derived from an EMBL/GenBank/DDBJ whole genome shotgun (WGS) entry which is preliminary data.</text>
</comment>
<evidence type="ECO:0008006" key="3">
    <source>
        <dbReference type="Google" id="ProtNLM"/>
    </source>
</evidence>
<name>A0A9Q3BVV7_9BASI</name>
<protein>
    <recommendedName>
        <fullName evidence="3">Reverse transcriptase domain-containing protein</fullName>
    </recommendedName>
</protein>
<proteinExistence type="predicted"/>
<dbReference type="InterPro" id="IPR053134">
    <property type="entry name" value="RNA-dir_DNA_polymerase"/>
</dbReference>
<dbReference type="PANTHER" id="PTHR24559">
    <property type="entry name" value="TRANSPOSON TY3-I GAG-POL POLYPROTEIN"/>
    <property type="match status" value="1"/>
</dbReference>
<sequence>MRKNRKSFDIGEEPLGMIRGHDIELYLNMEKPYPPILRGPAYTEILENSKKIEKHINELLDIALIRNIGHNQIVEGTTPVLITWHVGKSRLCADFIALNNYTKADMYPITRIHKALGNSAKVKYITKMDFIKGFCQNGVKISSMKLLRIIWHMSIPKCHLASRVNQTIYKG</sequence>
<dbReference type="InterPro" id="IPR043502">
    <property type="entry name" value="DNA/RNA_pol_sf"/>
</dbReference>
<dbReference type="SUPFAM" id="SSF56672">
    <property type="entry name" value="DNA/RNA polymerases"/>
    <property type="match status" value="1"/>
</dbReference>
<dbReference type="Proteomes" id="UP000765509">
    <property type="component" value="Unassembled WGS sequence"/>
</dbReference>
<dbReference type="Gene3D" id="3.10.10.10">
    <property type="entry name" value="HIV Type 1 Reverse Transcriptase, subunit A, domain 1"/>
    <property type="match status" value="1"/>
</dbReference>
<reference evidence="1" key="1">
    <citation type="submission" date="2021-03" db="EMBL/GenBank/DDBJ databases">
        <title>Draft genome sequence of rust myrtle Austropuccinia psidii MF-1, a brazilian biotype.</title>
        <authorList>
            <person name="Quecine M.C."/>
            <person name="Pachon D.M.R."/>
            <person name="Bonatelli M.L."/>
            <person name="Correr F.H."/>
            <person name="Franceschini L.M."/>
            <person name="Leite T.F."/>
            <person name="Margarido G.R.A."/>
            <person name="Almeida C.A."/>
            <person name="Ferrarezi J.A."/>
            <person name="Labate C.A."/>
        </authorList>
    </citation>
    <scope>NUCLEOTIDE SEQUENCE</scope>
    <source>
        <strain evidence="1">MF-1</strain>
    </source>
</reference>
<gene>
    <name evidence="1" type="ORF">O181_013146</name>
</gene>
<dbReference type="PANTHER" id="PTHR24559:SF444">
    <property type="entry name" value="REVERSE TRANSCRIPTASE DOMAIN-CONTAINING PROTEIN"/>
    <property type="match status" value="1"/>
</dbReference>
<keyword evidence="2" id="KW-1185">Reference proteome</keyword>
<evidence type="ECO:0000313" key="2">
    <source>
        <dbReference type="Proteomes" id="UP000765509"/>
    </source>
</evidence>
<organism evidence="1 2">
    <name type="scientific">Austropuccinia psidii MF-1</name>
    <dbReference type="NCBI Taxonomy" id="1389203"/>
    <lineage>
        <taxon>Eukaryota</taxon>
        <taxon>Fungi</taxon>
        <taxon>Dikarya</taxon>
        <taxon>Basidiomycota</taxon>
        <taxon>Pucciniomycotina</taxon>
        <taxon>Pucciniomycetes</taxon>
        <taxon>Pucciniales</taxon>
        <taxon>Sphaerophragmiaceae</taxon>
        <taxon>Austropuccinia</taxon>
    </lineage>
</organism>